<evidence type="ECO:0000313" key="4">
    <source>
        <dbReference type="EMBL" id="SCE94173.1"/>
    </source>
</evidence>
<feature type="transmembrane region" description="Helical" evidence="1">
    <location>
        <begin position="66"/>
        <end position="86"/>
    </location>
</feature>
<keyword evidence="5" id="KW-1185">Reference proteome</keyword>
<accession>A0A1C4WD83</accession>
<feature type="transmembrane region" description="Helical" evidence="1">
    <location>
        <begin position="213"/>
        <end position="232"/>
    </location>
</feature>
<keyword evidence="1" id="KW-0812">Transmembrane</keyword>
<feature type="transmembrane region" description="Helical" evidence="1">
    <location>
        <begin position="16"/>
        <end position="36"/>
    </location>
</feature>
<evidence type="ECO:0000313" key="2">
    <source>
        <dbReference type="EMBL" id="AYF31910.1"/>
    </source>
</evidence>
<evidence type="ECO:0000313" key="3">
    <source>
        <dbReference type="EMBL" id="MBO4142620.1"/>
    </source>
</evidence>
<reference evidence="2 6" key="2">
    <citation type="submission" date="2017-10" db="EMBL/GenBank/DDBJ databases">
        <title>Integration of genomic and chemical information greatly accelerates assignment of the full stereostructure of myelolactone, a potent inhibitor of myeloma from a marine-derived Micromonospora.</title>
        <authorList>
            <person name="Kim M.C."/>
            <person name="Machado H."/>
            <person name="Jensen P.R."/>
            <person name="Fenical W."/>
        </authorList>
    </citation>
    <scope>NUCLEOTIDE SEQUENCE [LARGE SCALE GENOMIC DNA]</scope>
    <source>
        <strain evidence="2 6">CNY-010</strain>
    </source>
</reference>
<proteinExistence type="predicted"/>
<dbReference type="EMBL" id="JAGFVQ010000046">
    <property type="protein sequence ID" value="MBO4142620.1"/>
    <property type="molecule type" value="Genomic_DNA"/>
</dbReference>
<feature type="transmembrane region" description="Helical" evidence="1">
    <location>
        <begin position="98"/>
        <end position="115"/>
    </location>
</feature>
<dbReference type="RefSeq" id="WP_091422508.1">
    <property type="nucleotide sequence ID" value="NZ_CP024087.1"/>
</dbReference>
<dbReference type="Pfam" id="PF06912">
    <property type="entry name" value="DUF1275"/>
    <property type="match status" value="1"/>
</dbReference>
<reference evidence="4 5" key="1">
    <citation type="submission" date="2016-06" db="EMBL/GenBank/DDBJ databases">
        <authorList>
            <person name="Varghese N."/>
            <person name="Submissions Spin"/>
        </authorList>
    </citation>
    <scope>NUCLEOTIDE SEQUENCE [LARGE SCALE GENOMIC DNA]</scope>
    <source>
        <strain evidence="4 5">DSM 45142</strain>
    </source>
</reference>
<evidence type="ECO:0000313" key="5">
    <source>
        <dbReference type="Proteomes" id="UP000199405"/>
    </source>
</evidence>
<name>A0A1C4WD83_9ACTN</name>
<protein>
    <submittedName>
        <fullName evidence="2">DUF1275 domain-containing protein</fullName>
    </submittedName>
    <submittedName>
        <fullName evidence="4">Uncharacterized membrane protein YoaK, UPF0700 family</fullName>
    </submittedName>
</protein>
<dbReference type="EMBL" id="FMCQ01000005">
    <property type="protein sequence ID" value="SCE94173.1"/>
    <property type="molecule type" value="Genomic_DNA"/>
</dbReference>
<feature type="transmembrane region" description="Helical" evidence="1">
    <location>
        <begin position="187"/>
        <end position="207"/>
    </location>
</feature>
<dbReference type="PANTHER" id="PTHR37314:SF4">
    <property type="entry name" value="UPF0700 TRANSMEMBRANE PROTEIN YOAK"/>
    <property type="match status" value="1"/>
</dbReference>
<dbReference type="PANTHER" id="PTHR37314">
    <property type="entry name" value="SLR0142 PROTEIN"/>
    <property type="match status" value="1"/>
</dbReference>
<organism evidence="2 6">
    <name type="scientific">Micromonospora tulbaghiae</name>
    <dbReference type="NCBI Taxonomy" id="479978"/>
    <lineage>
        <taxon>Bacteria</taxon>
        <taxon>Bacillati</taxon>
        <taxon>Actinomycetota</taxon>
        <taxon>Actinomycetes</taxon>
        <taxon>Micromonosporales</taxon>
        <taxon>Micromonosporaceae</taxon>
        <taxon>Micromonospora</taxon>
    </lineage>
</organism>
<gene>
    <name evidence="2" type="ORF">CSH63_31540</name>
    <name evidence="4" type="ORF">GA0070562_4335</name>
    <name evidence="3" type="ORF">J5U46_20955</name>
</gene>
<dbReference type="KEGG" id="mtua:CSH63_31540"/>
<dbReference type="Proteomes" id="UP000267804">
    <property type="component" value="Chromosome"/>
</dbReference>
<evidence type="ECO:0000256" key="1">
    <source>
        <dbReference type="SAM" id="Phobius"/>
    </source>
</evidence>
<evidence type="ECO:0000313" key="6">
    <source>
        <dbReference type="Proteomes" id="UP000267804"/>
    </source>
</evidence>
<feature type="transmembrane region" description="Helical" evidence="1">
    <location>
        <begin position="130"/>
        <end position="148"/>
    </location>
</feature>
<reference evidence="3" key="3">
    <citation type="submission" date="2021-03" db="EMBL/GenBank/DDBJ databases">
        <title>X isolated from Micromonospora tulbaghiae.</title>
        <authorList>
            <person name="Stennett H.L."/>
        </authorList>
    </citation>
    <scope>NUCLEOTIDE SEQUENCE</scope>
    <source>
        <strain evidence="3">28M1-20</strain>
    </source>
</reference>
<dbReference type="Proteomes" id="UP000669887">
    <property type="component" value="Unassembled WGS sequence"/>
</dbReference>
<keyword evidence="1" id="KW-1133">Transmembrane helix</keyword>
<keyword evidence="1" id="KW-0472">Membrane</keyword>
<dbReference type="Proteomes" id="UP000199405">
    <property type="component" value="Unassembled WGS sequence"/>
</dbReference>
<dbReference type="InterPro" id="IPR010699">
    <property type="entry name" value="DUF1275"/>
</dbReference>
<dbReference type="AlphaFoldDB" id="A0A1C4WD83"/>
<sequence length="243" mass="25709">MSNNAEDRWRVGEYDFHVPFLALALATGLAGVVDAFSFLKYKVFVGIQTGNVAFVGMGAADHFPPWPAAVASLVAFGLGGLLGAGIRRLRPAGPLTPPGMELLAMLALLVLWGLVDRSLDSGRDSLTERTILTALLAFPVGILGGLIVRTFGVQTATSYQTGTVLRTTKGIADWVFEPEGRSAAGRLAATGLLCLVSYAIGGFVGAATETRPIWTMIVTWALAVVLIALTWGKRPPATATRRR</sequence>
<dbReference type="EMBL" id="CP024087">
    <property type="protein sequence ID" value="AYF31910.1"/>
    <property type="molecule type" value="Genomic_DNA"/>
</dbReference>
<dbReference type="GeneID" id="93471074"/>